<evidence type="ECO:0000313" key="1">
    <source>
        <dbReference type="EMBL" id="MDN3203974.1"/>
    </source>
</evidence>
<dbReference type="Proteomes" id="UP001171916">
    <property type="component" value="Unassembled WGS sequence"/>
</dbReference>
<reference evidence="1" key="1">
    <citation type="submission" date="2023-06" db="EMBL/GenBank/DDBJ databases">
        <title>Robiginitalea aurantiacus sp. nov. and Algoriphagus sediminis sp. nov., isolated from coastal sediment.</title>
        <authorList>
            <person name="Zhou Z.Y."/>
            <person name="An J."/>
            <person name="Jia Y.W."/>
            <person name="Du Z.J."/>
        </authorList>
    </citation>
    <scope>NUCLEOTIDE SEQUENCE</scope>
    <source>
        <strain evidence="1">C2-7</strain>
    </source>
</reference>
<keyword evidence="2" id="KW-1185">Reference proteome</keyword>
<comment type="caution">
    <text evidence="1">The sequence shown here is derived from an EMBL/GenBank/DDBJ whole genome shotgun (WGS) entry which is preliminary data.</text>
</comment>
<sequence>MKDLFYRSLSFSALILILWSCQEELTGDVDPSSQLSKSESTRLVFGSIAEFEGLMSQMDPASTQDYEKVLQSKTKEFPKFHSLQKTILKTVEENSPNFRALEVEPEFLLDSIIELVPDIALRSFLNEDMEIEIEGMIYKVTSYGTFGCPSDKYEKLLEVIENFNPNARIASGTLGGVEGDDGIIFEDTFGGGNGSGGSSGGSSTNNLIMSQPNDFSPLSPYLYAWPKSVYDSFTAHSYGANTTVGKLFEGTFGGNTVYEENYTSKFRFRVKVFDYNYIFYRSVGLNGKLQKKGWTGIWATQNEVRAEKMVLGWDGLLLSIKIPYTLPAGYTSFPSKGVSKEILKFTNFSLPNGNLTSVRIPFLGVQPIAYNDIEKMLKGTLKKSYSEITKAIWKDAESSFASASLAIKQQDLKSYRVVFPDEIKINLSRYEIVGTNENELSFIIDRFVGIEYSATGTGAPTSFSQNVLQPTLSNVKKMHKIDAAAVYGGAEFLGDIKGVRVIKELND</sequence>
<name>A0ABT7YBS8_9BACT</name>
<protein>
    <submittedName>
        <fullName evidence="1">Uncharacterized protein</fullName>
    </submittedName>
</protein>
<proteinExistence type="predicted"/>
<gene>
    <name evidence="1" type="ORF">QVH07_07430</name>
</gene>
<evidence type="ECO:0000313" key="2">
    <source>
        <dbReference type="Proteomes" id="UP001171916"/>
    </source>
</evidence>
<organism evidence="1 2">
    <name type="scientific">Algoriphagus sediminis</name>
    <dbReference type="NCBI Taxonomy" id="3057113"/>
    <lineage>
        <taxon>Bacteria</taxon>
        <taxon>Pseudomonadati</taxon>
        <taxon>Bacteroidota</taxon>
        <taxon>Cytophagia</taxon>
        <taxon>Cytophagales</taxon>
        <taxon>Cyclobacteriaceae</taxon>
        <taxon>Algoriphagus</taxon>
    </lineage>
</organism>
<dbReference type="RefSeq" id="WP_289999530.1">
    <property type="nucleotide sequence ID" value="NZ_JAUEPH010000003.1"/>
</dbReference>
<accession>A0ABT7YBS8</accession>
<dbReference type="EMBL" id="JAUEPH010000003">
    <property type="protein sequence ID" value="MDN3203974.1"/>
    <property type="molecule type" value="Genomic_DNA"/>
</dbReference>